<dbReference type="GO" id="GO:0032259">
    <property type="term" value="P:methylation"/>
    <property type="evidence" value="ECO:0007669"/>
    <property type="project" value="UniProtKB-KW"/>
</dbReference>
<reference evidence="4 5" key="1">
    <citation type="journal article" date="2014" name="PLoS Genet.">
        <title>Phylogenetically driven sequencing of extremely halophilic archaea reveals strategies for static and dynamic osmo-response.</title>
        <authorList>
            <person name="Becker E.A."/>
            <person name="Seitzer P.M."/>
            <person name="Tritt A."/>
            <person name="Larsen D."/>
            <person name="Krusor M."/>
            <person name="Yao A.I."/>
            <person name="Wu D."/>
            <person name="Madern D."/>
            <person name="Eisen J.A."/>
            <person name="Darling A.E."/>
            <person name="Facciotti M.T."/>
        </authorList>
    </citation>
    <scope>NUCLEOTIDE SEQUENCE [LARGE SCALE GENOMIC DNA]</scope>
    <source>
        <strain evidence="4 5">100A6</strain>
    </source>
</reference>
<evidence type="ECO:0000313" key="4">
    <source>
        <dbReference type="EMBL" id="EMA36537.1"/>
    </source>
</evidence>
<keyword evidence="5" id="KW-1185">Reference proteome</keyword>
<keyword evidence="1 4" id="KW-0489">Methyltransferase</keyword>
<proteinExistence type="predicted"/>
<dbReference type="eggNOG" id="arCOG02703">
    <property type="taxonomic scope" value="Archaea"/>
</dbReference>
<dbReference type="CDD" id="cd02440">
    <property type="entry name" value="AdoMet_MTases"/>
    <property type="match status" value="1"/>
</dbReference>
<dbReference type="Proteomes" id="UP000011566">
    <property type="component" value="Unassembled WGS sequence"/>
</dbReference>
<keyword evidence="2 4" id="KW-0808">Transferase</keyword>
<gene>
    <name evidence="4" type="ORF">C447_14806</name>
</gene>
<dbReference type="GO" id="GO:0008168">
    <property type="term" value="F:methyltransferase activity"/>
    <property type="evidence" value="ECO:0007669"/>
    <property type="project" value="UniProtKB-KW"/>
</dbReference>
<accession>M0LSM5</accession>
<dbReference type="RefSeq" id="WP_007695249.1">
    <property type="nucleotide sequence ID" value="NZ_AJRK01000361.1"/>
</dbReference>
<dbReference type="EMBL" id="AOMB01000041">
    <property type="protein sequence ID" value="EMA36537.1"/>
    <property type="molecule type" value="Genomic_DNA"/>
</dbReference>
<dbReference type="PANTHER" id="PTHR43861:SF1">
    <property type="entry name" value="TRANS-ACONITATE 2-METHYLTRANSFERASE"/>
    <property type="match status" value="1"/>
</dbReference>
<dbReference type="PATRIC" id="fig|1132509.6.peg.3447"/>
<dbReference type="SUPFAM" id="SSF53335">
    <property type="entry name" value="S-adenosyl-L-methionine-dependent methyltransferases"/>
    <property type="match status" value="1"/>
</dbReference>
<comment type="caution">
    <text evidence="4">The sequence shown here is derived from an EMBL/GenBank/DDBJ whole genome shotgun (WGS) entry which is preliminary data.</text>
</comment>
<protein>
    <submittedName>
        <fullName evidence="4">Methyltransferase type 11</fullName>
    </submittedName>
</protein>
<dbReference type="InterPro" id="IPR041698">
    <property type="entry name" value="Methyltransf_25"/>
</dbReference>
<dbReference type="Pfam" id="PF13649">
    <property type="entry name" value="Methyltransf_25"/>
    <property type="match status" value="1"/>
</dbReference>
<name>M0LSM5_9EURY</name>
<feature type="domain" description="Methyltransferase" evidence="3">
    <location>
        <begin position="43"/>
        <end position="138"/>
    </location>
</feature>
<evidence type="ECO:0000313" key="5">
    <source>
        <dbReference type="Proteomes" id="UP000011566"/>
    </source>
</evidence>
<organism evidence="4 5">
    <name type="scientific">Halococcus hamelinensis 100A6</name>
    <dbReference type="NCBI Taxonomy" id="1132509"/>
    <lineage>
        <taxon>Archaea</taxon>
        <taxon>Methanobacteriati</taxon>
        <taxon>Methanobacteriota</taxon>
        <taxon>Stenosarchaea group</taxon>
        <taxon>Halobacteria</taxon>
        <taxon>Halobacteriales</taxon>
        <taxon>Halococcaceae</taxon>
        <taxon>Halococcus</taxon>
    </lineage>
</organism>
<evidence type="ECO:0000256" key="1">
    <source>
        <dbReference type="ARBA" id="ARBA00022603"/>
    </source>
</evidence>
<evidence type="ECO:0000256" key="2">
    <source>
        <dbReference type="ARBA" id="ARBA00022679"/>
    </source>
</evidence>
<evidence type="ECO:0000259" key="3">
    <source>
        <dbReference type="Pfam" id="PF13649"/>
    </source>
</evidence>
<dbReference type="AlphaFoldDB" id="M0LSM5"/>
<dbReference type="OrthoDB" id="182741at2157"/>
<sequence length="219" mass="23521">MNEAQAFYGRWAGLYDVVATFPGVGSWREHAAADLDLSPGDTVVEMGCGTGANLPFLRERVGASGTVVGVDFTRGMLDRAAARVEAKGWENVHLVHGDATAPPIEGPVDAVLGSFVVGMVSEPARVVEGWCALVRPGGRIALLDATRSTDPRARPLDALFRLFVAASAPPTTRLRYPTPPWKPLDDRVTAAREPLEDRPEYAHEEFALGFVRLSSAAIE</sequence>
<dbReference type="PANTHER" id="PTHR43861">
    <property type="entry name" value="TRANS-ACONITATE 2-METHYLTRANSFERASE-RELATED"/>
    <property type="match status" value="1"/>
</dbReference>
<dbReference type="InterPro" id="IPR029063">
    <property type="entry name" value="SAM-dependent_MTases_sf"/>
</dbReference>
<dbReference type="Gene3D" id="3.40.50.150">
    <property type="entry name" value="Vaccinia Virus protein VP39"/>
    <property type="match status" value="1"/>
</dbReference>